<keyword evidence="3" id="KW-1185">Reference proteome</keyword>
<evidence type="ECO:0000313" key="2">
    <source>
        <dbReference type="EMBL" id="SMG46550.1"/>
    </source>
</evidence>
<dbReference type="Proteomes" id="UP000193244">
    <property type="component" value="Unassembled WGS sequence"/>
</dbReference>
<dbReference type="SUPFAM" id="SSF54427">
    <property type="entry name" value="NTF2-like"/>
    <property type="match status" value="1"/>
</dbReference>
<sequence>MGDQWNAFVVGPREHAPARTAGPLCGLTFGVKDIVDVAGLPSRHGLAAEAPPAEATNSAVTALLDAGASCVGKTTTDQYAFSLSGLDTAGSAPVNPRDPTRLTGGSSSGSAAAVASGLVSFALATDTAGSIRVPASYCGIVGFRPSHGAVPLDHVGPLAPSFDTLGWFAADVHTAARVGDILLPADTPGMPKPRTVLLLSEALDAVDQATRAEVTRFAEHLAKALEIPCRTISAGVHLDDVGSVFRAAQLTEIAAHQRDLEGVLPAIRTRFADAATAVENPQQQARVRVALSGLKDSLDQGDLLALPAAAGAAPRVTAVGAEEYDSHRTTTIALNAVAGLLGAPAIVLPTYEPHTGIQLVGAPGADRALLTSATAAPDQPRQRHGDALRAAFYQYETALTEGDIDTLDSFFASSDPCIRFAPDGSAYSREQIRALRVSRAAPRELTRIEFAALDQETAVVAAEFIRTGSGVSGFQTQTWQHTSEGWRIRMAHVSLRT</sequence>
<dbReference type="STRING" id="150121.SAMN06296010_3086"/>
<dbReference type="RefSeq" id="WP_085487686.1">
    <property type="nucleotide sequence ID" value="NZ_FXAY01000006.1"/>
</dbReference>
<dbReference type="Pfam" id="PF01425">
    <property type="entry name" value="Amidase"/>
    <property type="match status" value="1"/>
</dbReference>
<gene>
    <name evidence="2" type="ORF">SAMN06296010_3086</name>
</gene>
<dbReference type="Pfam" id="PF11533">
    <property type="entry name" value="AtzH-like"/>
    <property type="match status" value="1"/>
</dbReference>
<dbReference type="PANTHER" id="PTHR46310:SF7">
    <property type="entry name" value="AMIDASE 1"/>
    <property type="match status" value="1"/>
</dbReference>
<evidence type="ECO:0000313" key="3">
    <source>
        <dbReference type="Proteomes" id="UP000193244"/>
    </source>
</evidence>
<reference evidence="3" key="1">
    <citation type="submission" date="2017-04" db="EMBL/GenBank/DDBJ databases">
        <authorList>
            <person name="Varghese N."/>
            <person name="Submissions S."/>
        </authorList>
    </citation>
    <scope>NUCLEOTIDE SEQUENCE [LARGE SCALE GENOMIC DNA]</scope>
    <source>
        <strain evidence="3">VKM Ac-2510</strain>
    </source>
</reference>
<dbReference type="SUPFAM" id="SSF75304">
    <property type="entry name" value="Amidase signature (AS) enzymes"/>
    <property type="match status" value="1"/>
</dbReference>
<dbReference type="InterPro" id="IPR036928">
    <property type="entry name" value="AS_sf"/>
</dbReference>
<dbReference type="PANTHER" id="PTHR46310">
    <property type="entry name" value="AMIDASE 1"/>
    <property type="match status" value="1"/>
</dbReference>
<protein>
    <submittedName>
        <fullName evidence="2">Amidase</fullName>
    </submittedName>
</protein>
<feature type="domain" description="Amidase" evidence="1">
    <location>
        <begin position="15"/>
        <end position="184"/>
    </location>
</feature>
<dbReference type="Gene3D" id="3.10.450.50">
    <property type="match status" value="1"/>
</dbReference>
<dbReference type="PROSITE" id="PS00571">
    <property type="entry name" value="AMIDASES"/>
    <property type="match status" value="1"/>
</dbReference>
<dbReference type="Gene3D" id="3.90.1300.10">
    <property type="entry name" value="Amidase signature (AS) domain"/>
    <property type="match status" value="1"/>
</dbReference>
<dbReference type="InterPro" id="IPR023631">
    <property type="entry name" value="Amidase_dom"/>
</dbReference>
<dbReference type="OrthoDB" id="182039at2"/>
<dbReference type="InterPro" id="IPR032710">
    <property type="entry name" value="NTF2-like_dom_sf"/>
</dbReference>
<proteinExistence type="predicted"/>
<organism evidence="2 3">
    <name type="scientific">Agreia pratensis</name>
    <dbReference type="NCBI Taxonomy" id="150121"/>
    <lineage>
        <taxon>Bacteria</taxon>
        <taxon>Bacillati</taxon>
        <taxon>Actinomycetota</taxon>
        <taxon>Actinomycetes</taxon>
        <taxon>Micrococcales</taxon>
        <taxon>Microbacteriaceae</taxon>
        <taxon>Agreia</taxon>
    </lineage>
</organism>
<evidence type="ECO:0000259" key="1">
    <source>
        <dbReference type="Pfam" id="PF01425"/>
    </source>
</evidence>
<dbReference type="AlphaFoldDB" id="A0A1X7KYP5"/>
<dbReference type="EMBL" id="FXAY01000006">
    <property type="protein sequence ID" value="SMG46550.1"/>
    <property type="molecule type" value="Genomic_DNA"/>
</dbReference>
<dbReference type="InterPro" id="IPR024507">
    <property type="entry name" value="AtzH-like"/>
</dbReference>
<name>A0A1X7KYP5_9MICO</name>
<dbReference type="InterPro" id="IPR020556">
    <property type="entry name" value="Amidase_CS"/>
</dbReference>
<accession>A0A1X7KYP5</accession>